<proteinExistence type="predicted"/>
<dbReference type="HOGENOM" id="CLU_831992_0_0_1"/>
<dbReference type="Proteomes" id="UP000054097">
    <property type="component" value="Unassembled WGS sequence"/>
</dbReference>
<evidence type="ECO:0000313" key="4">
    <source>
        <dbReference type="EMBL" id="KIM21438.1"/>
    </source>
</evidence>
<protein>
    <recommendedName>
        <fullName evidence="3">DUF6534 domain-containing protein</fullName>
    </recommendedName>
</protein>
<keyword evidence="2" id="KW-0812">Transmembrane</keyword>
<feature type="domain" description="DUF6534" evidence="3">
    <location>
        <begin position="159"/>
        <end position="246"/>
    </location>
</feature>
<sequence>MICSGIIAGSYFNAVLYSFEIVQFAFYLRHFRERDGLPVKLVVFLCVLIDTVCTIAICACGFMYSVVHWGDVTYLAKQYWPMSTYVFCTTTVGVLVQSFLISRYYILSSSRIMTVTLGLFTFIAFAGGISVAAIPIFFAPYADRDKAMVASIIWLSSSSIADTLIAFCLVLTLARASSRISVKSTKDIISRLIPVIIQSGLVTTLLALLILATYLLKPTVNHSAYFSFCLGRVYTLTMLFSLNLRTNLRDKCRECRVNTLGSVTSGETPSKAFSGVQAILTPVGEIHFGSVQHQHTVEFNLDLKELASLEDSSDGGSNISKAEPSFSPPNTV</sequence>
<feature type="region of interest" description="Disordered" evidence="1">
    <location>
        <begin position="310"/>
        <end position="332"/>
    </location>
</feature>
<feature type="transmembrane region" description="Helical" evidence="2">
    <location>
        <begin position="151"/>
        <end position="174"/>
    </location>
</feature>
<evidence type="ECO:0000256" key="2">
    <source>
        <dbReference type="SAM" id="Phobius"/>
    </source>
</evidence>
<feature type="transmembrane region" description="Helical" evidence="2">
    <location>
        <begin position="84"/>
        <end position="105"/>
    </location>
</feature>
<keyword evidence="2" id="KW-1133">Transmembrane helix</keyword>
<evidence type="ECO:0000259" key="3">
    <source>
        <dbReference type="Pfam" id="PF20152"/>
    </source>
</evidence>
<dbReference type="PANTHER" id="PTHR40465">
    <property type="entry name" value="CHROMOSOME 1, WHOLE GENOME SHOTGUN SEQUENCE"/>
    <property type="match status" value="1"/>
</dbReference>
<keyword evidence="5" id="KW-1185">Reference proteome</keyword>
<feature type="transmembrane region" description="Helical" evidence="2">
    <location>
        <begin position="117"/>
        <end position="139"/>
    </location>
</feature>
<gene>
    <name evidence="4" type="ORF">M408DRAFT_29571</name>
</gene>
<name>A0A0C2W4N1_SERVB</name>
<feature type="transmembrane region" description="Helical" evidence="2">
    <location>
        <begin position="195"/>
        <end position="216"/>
    </location>
</feature>
<feature type="transmembrane region" description="Helical" evidence="2">
    <location>
        <begin position="222"/>
        <end position="244"/>
    </location>
</feature>
<dbReference type="STRING" id="933852.A0A0C2W4N1"/>
<organism evidence="4 5">
    <name type="scientific">Serendipita vermifera MAFF 305830</name>
    <dbReference type="NCBI Taxonomy" id="933852"/>
    <lineage>
        <taxon>Eukaryota</taxon>
        <taxon>Fungi</taxon>
        <taxon>Dikarya</taxon>
        <taxon>Basidiomycota</taxon>
        <taxon>Agaricomycotina</taxon>
        <taxon>Agaricomycetes</taxon>
        <taxon>Sebacinales</taxon>
        <taxon>Serendipitaceae</taxon>
        <taxon>Serendipita</taxon>
    </lineage>
</organism>
<reference evidence="4 5" key="1">
    <citation type="submission" date="2014-04" db="EMBL/GenBank/DDBJ databases">
        <authorList>
            <consortium name="DOE Joint Genome Institute"/>
            <person name="Kuo A."/>
            <person name="Zuccaro A."/>
            <person name="Kohler A."/>
            <person name="Nagy L.G."/>
            <person name="Floudas D."/>
            <person name="Copeland A."/>
            <person name="Barry K.W."/>
            <person name="Cichocki N."/>
            <person name="Veneault-Fourrey C."/>
            <person name="LaButti K."/>
            <person name="Lindquist E.A."/>
            <person name="Lipzen A."/>
            <person name="Lundell T."/>
            <person name="Morin E."/>
            <person name="Murat C."/>
            <person name="Sun H."/>
            <person name="Tunlid A."/>
            <person name="Henrissat B."/>
            <person name="Grigoriev I.V."/>
            <person name="Hibbett D.S."/>
            <person name="Martin F."/>
            <person name="Nordberg H.P."/>
            <person name="Cantor M.N."/>
            <person name="Hua S.X."/>
        </authorList>
    </citation>
    <scope>NUCLEOTIDE SEQUENCE [LARGE SCALE GENOMIC DNA]</scope>
    <source>
        <strain evidence="4 5">MAFF 305830</strain>
    </source>
</reference>
<dbReference type="OrthoDB" id="3203775at2759"/>
<feature type="transmembrane region" description="Helical" evidence="2">
    <location>
        <begin position="6"/>
        <end position="29"/>
    </location>
</feature>
<dbReference type="AlphaFoldDB" id="A0A0C2W4N1"/>
<keyword evidence="2" id="KW-0472">Membrane</keyword>
<dbReference type="Pfam" id="PF20152">
    <property type="entry name" value="DUF6534"/>
    <property type="match status" value="1"/>
</dbReference>
<feature type="transmembrane region" description="Helical" evidence="2">
    <location>
        <begin position="41"/>
        <end position="64"/>
    </location>
</feature>
<dbReference type="InterPro" id="IPR045339">
    <property type="entry name" value="DUF6534"/>
</dbReference>
<accession>A0A0C2W4N1</accession>
<dbReference type="PANTHER" id="PTHR40465:SF1">
    <property type="entry name" value="DUF6534 DOMAIN-CONTAINING PROTEIN"/>
    <property type="match status" value="1"/>
</dbReference>
<evidence type="ECO:0000313" key="5">
    <source>
        <dbReference type="Proteomes" id="UP000054097"/>
    </source>
</evidence>
<dbReference type="EMBL" id="KN824383">
    <property type="protein sequence ID" value="KIM21438.1"/>
    <property type="molecule type" value="Genomic_DNA"/>
</dbReference>
<evidence type="ECO:0000256" key="1">
    <source>
        <dbReference type="SAM" id="MobiDB-lite"/>
    </source>
</evidence>
<reference evidence="5" key="2">
    <citation type="submission" date="2015-01" db="EMBL/GenBank/DDBJ databases">
        <title>Evolutionary Origins and Diversification of the Mycorrhizal Mutualists.</title>
        <authorList>
            <consortium name="DOE Joint Genome Institute"/>
            <consortium name="Mycorrhizal Genomics Consortium"/>
            <person name="Kohler A."/>
            <person name="Kuo A."/>
            <person name="Nagy L.G."/>
            <person name="Floudas D."/>
            <person name="Copeland A."/>
            <person name="Barry K.W."/>
            <person name="Cichocki N."/>
            <person name="Veneault-Fourrey C."/>
            <person name="LaButti K."/>
            <person name="Lindquist E.A."/>
            <person name="Lipzen A."/>
            <person name="Lundell T."/>
            <person name="Morin E."/>
            <person name="Murat C."/>
            <person name="Riley R."/>
            <person name="Ohm R."/>
            <person name="Sun H."/>
            <person name="Tunlid A."/>
            <person name="Henrissat B."/>
            <person name="Grigoriev I.V."/>
            <person name="Hibbett D.S."/>
            <person name="Martin F."/>
        </authorList>
    </citation>
    <scope>NUCLEOTIDE SEQUENCE [LARGE SCALE GENOMIC DNA]</scope>
    <source>
        <strain evidence="5">MAFF 305830</strain>
    </source>
</reference>